<dbReference type="SUPFAM" id="SSF53822">
    <property type="entry name" value="Periplasmic binding protein-like I"/>
    <property type="match status" value="1"/>
</dbReference>
<keyword evidence="2" id="KW-0805">Transcription regulation</keyword>
<feature type="domain" description="HTH lacI-type" evidence="5">
    <location>
        <begin position="35"/>
        <end position="89"/>
    </location>
</feature>
<proteinExistence type="predicted"/>
<dbReference type="AlphaFoldDB" id="K6Z5A0"/>
<dbReference type="InterPro" id="IPR010982">
    <property type="entry name" value="Lambda_DNA-bd_dom_sf"/>
</dbReference>
<dbReference type="PANTHER" id="PTHR30146">
    <property type="entry name" value="LACI-RELATED TRANSCRIPTIONAL REPRESSOR"/>
    <property type="match status" value="1"/>
</dbReference>
<organism evidence="6 7">
    <name type="scientific">Paraglaciecola mesophila KMM 241</name>
    <dbReference type="NCBI Taxonomy" id="1128912"/>
    <lineage>
        <taxon>Bacteria</taxon>
        <taxon>Pseudomonadati</taxon>
        <taxon>Pseudomonadota</taxon>
        <taxon>Gammaproteobacteria</taxon>
        <taxon>Alteromonadales</taxon>
        <taxon>Alteromonadaceae</taxon>
        <taxon>Paraglaciecola</taxon>
    </lineage>
</organism>
<keyword evidence="3" id="KW-0238">DNA-binding</keyword>
<dbReference type="eggNOG" id="COG1609">
    <property type="taxonomic scope" value="Bacteria"/>
</dbReference>
<evidence type="ECO:0000256" key="2">
    <source>
        <dbReference type="ARBA" id="ARBA00023015"/>
    </source>
</evidence>
<dbReference type="PROSITE" id="PS50932">
    <property type="entry name" value="HTH_LACI_2"/>
    <property type="match status" value="1"/>
</dbReference>
<keyword evidence="4" id="KW-0804">Transcription</keyword>
<sequence>MQNILSQGIQVWNYVKNGYNFIFKKSNARIYNDMVTIKDVPAHAGVAFKTVSRVVNNDPTVKPVNRNKVLTSIAALDYRPNRAAQMTRRKKSGVIGFIADELLRVPYTFDLIRGAQDLAWKNNKELMVLNVNVDKYSIEGAINHLLGHRAEGIIYAAMYHREVELPQQLTPIPTVLANCFDASGRFASIVPDEKEAAREITSKMLNKGYRRIAFLNLNENIIAGQQRKAGAEQAFAEHKGKDCELHIESVIIDDGANERSVTRLRAAELIQSFKPDAILCGQDPMAVEVYFVVQSLGLKVGEDIGIGSFDDWDIIPTLLKPELTTMALPHYDMGQWAINYLLNERTDLVSQTAKFNLINRDSF</sequence>
<name>K6Z5A0_9ALTE</name>
<dbReference type="Pfam" id="PF00356">
    <property type="entry name" value="LacI"/>
    <property type="match status" value="1"/>
</dbReference>
<dbReference type="Gene3D" id="1.10.260.40">
    <property type="entry name" value="lambda repressor-like DNA-binding domains"/>
    <property type="match status" value="1"/>
</dbReference>
<evidence type="ECO:0000256" key="3">
    <source>
        <dbReference type="ARBA" id="ARBA00023125"/>
    </source>
</evidence>
<dbReference type="InterPro" id="IPR028082">
    <property type="entry name" value="Peripla_BP_I"/>
</dbReference>
<gene>
    <name evidence="6" type="ORF">GMES_1887</name>
</gene>
<comment type="caution">
    <text evidence="6">The sequence shown here is derived from an EMBL/GenBank/DDBJ whole genome shotgun (WGS) entry which is preliminary data.</text>
</comment>
<dbReference type="SMART" id="SM00354">
    <property type="entry name" value="HTH_LACI"/>
    <property type="match status" value="1"/>
</dbReference>
<keyword evidence="1" id="KW-0678">Repressor</keyword>
<protein>
    <recommendedName>
        <fullName evidence="5">HTH lacI-type domain-containing protein</fullName>
    </recommendedName>
</protein>
<evidence type="ECO:0000259" key="5">
    <source>
        <dbReference type="PROSITE" id="PS50932"/>
    </source>
</evidence>
<dbReference type="CDD" id="cd01392">
    <property type="entry name" value="HTH_LacI"/>
    <property type="match status" value="1"/>
</dbReference>
<reference evidence="6 7" key="1">
    <citation type="journal article" date="2017" name="Antonie Van Leeuwenhoek">
        <title>Rhizobium rhizosphaerae sp. nov., a novel species isolated from rice rhizosphere.</title>
        <authorList>
            <person name="Zhao J.J."/>
            <person name="Zhang J."/>
            <person name="Zhang R.J."/>
            <person name="Zhang C.W."/>
            <person name="Yin H.Q."/>
            <person name="Zhang X.X."/>
        </authorList>
    </citation>
    <scope>NUCLEOTIDE SEQUENCE [LARGE SCALE GENOMIC DNA]</scope>
    <source>
        <strain evidence="6 7">KMM 241</strain>
    </source>
</reference>
<dbReference type="GO" id="GO:0000976">
    <property type="term" value="F:transcription cis-regulatory region binding"/>
    <property type="evidence" value="ECO:0007669"/>
    <property type="project" value="TreeGrafter"/>
</dbReference>
<dbReference type="CDD" id="cd06288">
    <property type="entry name" value="PBP1_sucrose_transcription_regulator"/>
    <property type="match status" value="1"/>
</dbReference>
<dbReference type="EMBL" id="BAEP01000040">
    <property type="protein sequence ID" value="GAC24183.1"/>
    <property type="molecule type" value="Genomic_DNA"/>
</dbReference>
<dbReference type="Pfam" id="PF00532">
    <property type="entry name" value="Peripla_BP_1"/>
    <property type="match status" value="1"/>
</dbReference>
<dbReference type="InterPro" id="IPR000843">
    <property type="entry name" value="HTH_LacI"/>
</dbReference>
<evidence type="ECO:0000313" key="7">
    <source>
        <dbReference type="Proteomes" id="UP000006263"/>
    </source>
</evidence>
<dbReference type="PANTHER" id="PTHR30146:SF148">
    <property type="entry name" value="HTH-TYPE TRANSCRIPTIONAL REPRESSOR PURR-RELATED"/>
    <property type="match status" value="1"/>
</dbReference>
<accession>K6Z5A0</accession>
<evidence type="ECO:0000256" key="1">
    <source>
        <dbReference type="ARBA" id="ARBA00022491"/>
    </source>
</evidence>
<dbReference type="GO" id="GO:0003700">
    <property type="term" value="F:DNA-binding transcription factor activity"/>
    <property type="evidence" value="ECO:0007669"/>
    <property type="project" value="TreeGrafter"/>
</dbReference>
<dbReference type="Gene3D" id="3.40.50.2300">
    <property type="match status" value="2"/>
</dbReference>
<evidence type="ECO:0000313" key="6">
    <source>
        <dbReference type="EMBL" id="GAC24183.1"/>
    </source>
</evidence>
<dbReference type="Proteomes" id="UP000006263">
    <property type="component" value="Unassembled WGS sequence"/>
</dbReference>
<dbReference type="InterPro" id="IPR001761">
    <property type="entry name" value="Peripla_BP/Lac1_sug-bd_dom"/>
</dbReference>
<dbReference type="SUPFAM" id="SSF47413">
    <property type="entry name" value="lambda repressor-like DNA-binding domains"/>
    <property type="match status" value="1"/>
</dbReference>
<evidence type="ECO:0000256" key="4">
    <source>
        <dbReference type="ARBA" id="ARBA00023163"/>
    </source>
</evidence>